<comment type="caution">
    <text evidence="2">The sequence shown here is derived from an EMBL/GenBank/DDBJ whole genome shotgun (WGS) entry which is preliminary data.</text>
</comment>
<name>A0A0W0Z2L5_LEGSP</name>
<dbReference type="PANTHER" id="PTHR30441">
    <property type="entry name" value="DUF748 DOMAIN-CONTAINING PROTEIN"/>
    <property type="match status" value="1"/>
</dbReference>
<evidence type="ECO:0000259" key="1">
    <source>
        <dbReference type="Pfam" id="PF05170"/>
    </source>
</evidence>
<proteinExistence type="predicted"/>
<dbReference type="STRING" id="452.Lspi_1682"/>
<protein>
    <submittedName>
        <fullName evidence="2">Putative asmA protein</fullName>
    </submittedName>
</protein>
<feature type="domain" description="AsmA" evidence="1">
    <location>
        <begin position="3"/>
        <end position="191"/>
    </location>
</feature>
<dbReference type="RefSeq" id="WP_058483612.1">
    <property type="nucleotide sequence ID" value="NZ_CAAAII010000017.1"/>
</dbReference>
<dbReference type="PANTHER" id="PTHR30441:SF4">
    <property type="entry name" value="PROTEIN ASMA"/>
    <property type="match status" value="1"/>
</dbReference>
<dbReference type="InterPro" id="IPR052894">
    <property type="entry name" value="AsmA-related"/>
</dbReference>
<dbReference type="InterPro" id="IPR007844">
    <property type="entry name" value="AsmA"/>
</dbReference>
<dbReference type="OrthoDB" id="9766390at2"/>
<dbReference type="PATRIC" id="fig|452.5.peg.1849"/>
<dbReference type="EMBL" id="LNYX01000019">
    <property type="protein sequence ID" value="KTD63356.1"/>
    <property type="molecule type" value="Genomic_DNA"/>
</dbReference>
<gene>
    <name evidence="2" type="ORF">Lspi_1682</name>
</gene>
<dbReference type="GO" id="GO:0090313">
    <property type="term" value="P:regulation of protein targeting to membrane"/>
    <property type="evidence" value="ECO:0007669"/>
    <property type="project" value="TreeGrafter"/>
</dbReference>
<evidence type="ECO:0000313" key="2">
    <source>
        <dbReference type="EMBL" id="KTD63356.1"/>
    </source>
</evidence>
<reference evidence="2 3" key="1">
    <citation type="submission" date="2015-11" db="EMBL/GenBank/DDBJ databases">
        <title>Genomic analysis of 38 Legionella species identifies large and diverse effector repertoires.</title>
        <authorList>
            <person name="Burstein D."/>
            <person name="Amaro F."/>
            <person name="Zusman T."/>
            <person name="Lifshitz Z."/>
            <person name="Cohen O."/>
            <person name="Gilbert J.A."/>
            <person name="Pupko T."/>
            <person name="Shuman H.A."/>
            <person name="Segal G."/>
        </authorList>
    </citation>
    <scope>NUCLEOTIDE SEQUENCE [LARGE SCALE GENOMIC DNA]</scope>
    <source>
        <strain evidence="2 3">Mt.St.Helens-9</strain>
    </source>
</reference>
<organism evidence="2 3">
    <name type="scientific">Legionella spiritensis</name>
    <dbReference type="NCBI Taxonomy" id="452"/>
    <lineage>
        <taxon>Bacteria</taxon>
        <taxon>Pseudomonadati</taxon>
        <taxon>Pseudomonadota</taxon>
        <taxon>Gammaproteobacteria</taxon>
        <taxon>Legionellales</taxon>
        <taxon>Legionellaceae</taxon>
        <taxon>Legionella</taxon>
    </lineage>
</organism>
<accession>A0A0W0Z2L5</accession>
<keyword evidence="3" id="KW-1185">Reference proteome</keyword>
<evidence type="ECO:0000313" key="3">
    <source>
        <dbReference type="Proteomes" id="UP000054877"/>
    </source>
</evidence>
<sequence>MTFLKKLLLGLLLILTILVTSLWIIAKSIKPEVIKDYVNSQLTTLTAQKSSVEGDISWHLFPRPGVRITSIKVGDIGGDAPFAMTLDKLLFNLNITPLLRGKLEFSELKVDGFKIRINSDAKPSQATSKPVNHAPQKEKQNIAKSFAIARLMLSRGQIIWTRQKTRMTISGLQLGAEQLNLQQQSFPFQLKGKLDVTRLQQRLAKSRVNFKGRVELPAGLLHNPENALKSLFMTGQLTLQDTELKTFRFDRLKGNAELKKGIAQLNPLTVSLYHGESIGDLRYDTTQHKLAINQTATNLNSGKLIQNLTGKKLLQGSLDFSLHTLTDLQNTDWQSNTTANGNFTIRDGTLLTIDFNKVIDEINNKIGTLLKIRNINPQQELDLAQLDAPMNYNGETPFKLLTLQYRLDKDTVFSDMFILQTNRLQLNGNGQFNLNDYAVQSQIQAKVSFNNDKADKIQDMMGGSFPILIKGTLNQLMVIPNLKKMTPLLTRMWLKETLAKPVKDIKQQLKTLFH</sequence>
<dbReference type="AlphaFoldDB" id="A0A0W0Z2L5"/>
<dbReference type="Pfam" id="PF05170">
    <property type="entry name" value="AsmA"/>
    <property type="match status" value="1"/>
</dbReference>
<dbReference type="GO" id="GO:0005886">
    <property type="term" value="C:plasma membrane"/>
    <property type="evidence" value="ECO:0007669"/>
    <property type="project" value="TreeGrafter"/>
</dbReference>
<dbReference type="Proteomes" id="UP000054877">
    <property type="component" value="Unassembled WGS sequence"/>
</dbReference>